<dbReference type="PANTHER" id="PTHR31422">
    <property type="entry name" value="BNAANNG28530D PROTEIN"/>
    <property type="match status" value="1"/>
</dbReference>
<dbReference type="AlphaFoldDB" id="A0AAV1CU65"/>
<keyword evidence="4" id="KW-0472">Membrane</keyword>
<dbReference type="Proteomes" id="UP001161247">
    <property type="component" value="Chromosome 3"/>
</dbReference>
<keyword evidence="8" id="KW-1185">Reference proteome</keyword>
<gene>
    <name evidence="7" type="ORF">OLC1_LOCUS8886</name>
</gene>
<proteinExistence type="predicted"/>
<dbReference type="PANTHER" id="PTHR31422:SF1">
    <property type="entry name" value="GTD-BINDING DOMAIN-CONTAINING PROTEIN"/>
    <property type="match status" value="1"/>
</dbReference>
<evidence type="ECO:0000256" key="5">
    <source>
        <dbReference type="SAM" id="Coils"/>
    </source>
</evidence>
<dbReference type="Pfam" id="PF04576">
    <property type="entry name" value="Zein-binding"/>
    <property type="match status" value="1"/>
</dbReference>
<dbReference type="GO" id="GO:0016020">
    <property type="term" value="C:membrane"/>
    <property type="evidence" value="ECO:0007669"/>
    <property type="project" value="UniProtKB-SubCell"/>
</dbReference>
<evidence type="ECO:0000256" key="1">
    <source>
        <dbReference type="ARBA" id="ARBA00004370"/>
    </source>
</evidence>
<keyword evidence="3" id="KW-1133">Transmembrane helix</keyword>
<keyword evidence="2" id="KW-0812">Transmembrane</keyword>
<evidence type="ECO:0000256" key="2">
    <source>
        <dbReference type="ARBA" id="ARBA00022692"/>
    </source>
</evidence>
<dbReference type="PROSITE" id="PS51775">
    <property type="entry name" value="GTD_BINDING"/>
    <property type="match status" value="1"/>
</dbReference>
<evidence type="ECO:0000313" key="8">
    <source>
        <dbReference type="Proteomes" id="UP001161247"/>
    </source>
</evidence>
<dbReference type="InterPro" id="IPR007656">
    <property type="entry name" value="GTD-bd"/>
</dbReference>
<sequence length="474" mass="53198">MAESGMGKLSFDIDMMKETLCAQQQLLQKLYNELDAEREASSTAASEALAMILRLQGEKAAVQMEAEQYKRLAEEKMCYAEESLSIFEDIMYQKEMEVSALDYQVQAYRYKLLSMGCADQIGEIKFPENLLQRNENLAGEMSLKNLSRRNSAPPISLKAYLKKGINESEDCSSPDIDLVSRTVESCKGQELQDLNSDWDKKTDISSSGDISSYLDQIRKLDGRIKEIAGVSYANLRNSSRSPSPLSQKSGIPYDSIKGTADLSPSVVLHPTPSGIDLVKHSGSPQETEIKDENADSPGILDVFEVPQVDERYDDSQLKRRNQRKMVVSIDEGLQKPDFTEETIKPSNHDDNHWLYKMVKSSNQEKDVSIPSGGLVEVDCTSAIVHPRSKPPKIQSKLRKLGQASEIVEVERQASRKECIDREEELKLLKEIKEQLSSLQGEISSWKIKEAAAAPTPTDDLPLHTLSEAMLYFWM</sequence>
<organism evidence="7 8">
    <name type="scientific">Oldenlandia corymbosa var. corymbosa</name>
    <dbReference type="NCBI Taxonomy" id="529605"/>
    <lineage>
        <taxon>Eukaryota</taxon>
        <taxon>Viridiplantae</taxon>
        <taxon>Streptophyta</taxon>
        <taxon>Embryophyta</taxon>
        <taxon>Tracheophyta</taxon>
        <taxon>Spermatophyta</taxon>
        <taxon>Magnoliopsida</taxon>
        <taxon>eudicotyledons</taxon>
        <taxon>Gunneridae</taxon>
        <taxon>Pentapetalae</taxon>
        <taxon>asterids</taxon>
        <taxon>lamiids</taxon>
        <taxon>Gentianales</taxon>
        <taxon>Rubiaceae</taxon>
        <taxon>Rubioideae</taxon>
        <taxon>Spermacoceae</taxon>
        <taxon>Hedyotis-Oldenlandia complex</taxon>
        <taxon>Oldenlandia</taxon>
    </lineage>
</organism>
<dbReference type="EMBL" id="OX459120">
    <property type="protein sequence ID" value="CAI9098738.1"/>
    <property type="molecule type" value="Genomic_DNA"/>
</dbReference>
<dbReference type="GO" id="GO:0080115">
    <property type="term" value="F:myosin XI tail binding"/>
    <property type="evidence" value="ECO:0007669"/>
    <property type="project" value="UniProtKB-ARBA"/>
</dbReference>
<accession>A0AAV1CU65</accession>
<feature type="coiled-coil region" evidence="5">
    <location>
        <begin position="421"/>
        <end position="448"/>
    </location>
</feature>
<protein>
    <submittedName>
        <fullName evidence="7">OLC1v1035436C1</fullName>
    </submittedName>
</protein>
<feature type="domain" description="GTD-binding" evidence="6">
    <location>
        <begin position="11"/>
        <end position="109"/>
    </location>
</feature>
<reference evidence="7" key="1">
    <citation type="submission" date="2023-03" db="EMBL/GenBank/DDBJ databases">
        <authorList>
            <person name="Julca I."/>
        </authorList>
    </citation>
    <scope>NUCLEOTIDE SEQUENCE</scope>
</reference>
<keyword evidence="5" id="KW-0175">Coiled coil</keyword>
<evidence type="ECO:0000256" key="3">
    <source>
        <dbReference type="ARBA" id="ARBA00022989"/>
    </source>
</evidence>
<evidence type="ECO:0000313" key="7">
    <source>
        <dbReference type="EMBL" id="CAI9098738.1"/>
    </source>
</evidence>
<evidence type="ECO:0000256" key="4">
    <source>
        <dbReference type="ARBA" id="ARBA00023136"/>
    </source>
</evidence>
<evidence type="ECO:0000259" key="6">
    <source>
        <dbReference type="PROSITE" id="PS51775"/>
    </source>
</evidence>
<name>A0AAV1CU65_OLDCO</name>
<comment type="subcellular location">
    <subcellularLocation>
        <location evidence="1">Membrane</location>
    </subcellularLocation>
</comment>